<reference evidence="2" key="1">
    <citation type="submission" date="2022-07" db="EMBL/GenBank/DDBJ databases">
        <title>Evaluation of T. orientalis genome assembly methods using nanopore sequencing and analysis of variation between genomes.</title>
        <authorList>
            <person name="Yam J."/>
            <person name="Micallef M.L."/>
            <person name="Liu M."/>
            <person name="Djordjevic S.P."/>
            <person name="Bogema D.R."/>
            <person name="Jenkins C."/>
        </authorList>
    </citation>
    <scope>NUCLEOTIDE SEQUENCE</scope>
    <source>
        <strain evidence="2">Goon Nure</strain>
    </source>
</reference>
<feature type="compositionally biased region" description="Low complexity" evidence="1">
    <location>
        <begin position="222"/>
        <end position="232"/>
    </location>
</feature>
<name>A0A976MBG4_THEOR</name>
<dbReference type="AlphaFoldDB" id="A0A976MBG4"/>
<accession>A0A976MBG4</accession>
<feature type="region of interest" description="Disordered" evidence="1">
    <location>
        <begin position="218"/>
        <end position="237"/>
    </location>
</feature>
<sequence length="548" mass="60198">MQKLLEHIAEKAKRDATRKPADVELLQASLMHHVLRETSYKAQLFDMDGTKPASPPPTLSITVTEVNCHKSYTNAGYRCFQHLLMSAENIEDVGGLKLAVFDGPGKQEIALCTGDKTAKNGKIDQITYTTCKGDLYVFFYGEDPRPLLLCYDGHAYRPTSMAGYCKTWVKVDGETVGTGELDIPFRADPKVLKALYDVSRFMNPVKLCLGQGAYQKLDPQHGQQQQSEQSEGPKPAKQEWTYTIDTNPKPPVCVRVTGIDLRCYKQYVHRPAIDGYRLGKVTYVEAKGGASVQPGTCTASQTGPGGPSLTCPQGAAGPGAPAGTPYCFEYDSSRQLWSVCVYYYMYDKDHNWPLVVELGFRGQSSEFFRLCCAGDNGAGSTAGNGVNGANGECKAPKGLRWVKMAHTTQKTGSPIANNSCKNGAASSTTDLSYRAPTPQTTDARPPHEDRKETCKKDAEFVKRAREIHHAIYSDQSPSSVFLGDRVPLESDLNDLIERRALEIRTQLNIEYGEKTKERLILATDKFAVLGGLDNGVRGLPVAKKKKNN</sequence>
<protein>
    <submittedName>
        <fullName evidence="2">Uncharacterized protein</fullName>
    </submittedName>
</protein>
<evidence type="ECO:0000256" key="1">
    <source>
        <dbReference type="SAM" id="MobiDB-lite"/>
    </source>
</evidence>
<dbReference type="Proteomes" id="UP000244811">
    <property type="component" value="Chromosome 3"/>
</dbReference>
<organism evidence="2 3">
    <name type="scientific">Theileria orientalis</name>
    <dbReference type="NCBI Taxonomy" id="68886"/>
    <lineage>
        <taxon>Eukaryota</taxon>
        <taxon>Sar</taxon>
        <taxon>Alveolata</taxon>
        <taxon>Apicomplexa</taxon>
        <taxon>Aconoidasida</taxon>
        <taxon>Piroplasmida</taxon>
        <taxon>Theileriidae</taxon>
        <taxon>Theileria</taxon>
    </lineage>
</organism>
<proteinExistence type="predicted"/>
<feature type="region of interest" description="Disordered" evidence="1">
    <location>
        <begin position="410"/>
        <end position="452"/>
    </location>
</feature>
<feature type="compositionally biased region" description="Polar residues" evidence="1">
    <location>
        <begin position="410"/>
        <end position="442"/>
    </location>
</feature>
<evidence type="ECO:0000313" key="3">
    <source>
        <dbReference type="Proteomes" id="UP000244811"/>
    </source>
</evidence>
<dbReference type="EMBL" id="CP056070">
    <property type="protein sequence ID" value="UKK01509.2"/>
    <property type="molecule type" value="Genomic_DNA"/>
</dbReference>
<evidence type="ECO:0000313" key="2">
    <source>
        <dbReference type="EMBL" id="UKK01509.2"/>
    </source>
</evidence>
<gene>
    <name evidence="2" type="ORF">MACK_002325</name>
</gene>